<evidence type="ECO:0000256" key="2">
    <source>
        <dbReference type="ARBA" id="ARBA00009743"/>
    </source>
</evidence>
<feature type="compositionally biased region" description="Basic and acidic residues" evidence="12">
    <location>
        <begin position="235"/>
        <end position="245"/>
    </location>
</feature>
<dbReference type="InterPro" id="IPR013780">
    <property type="entry name" value="Glyco_hydro_b"/>
</dbReference>
<evidence type="ECO:0000256" key="3">
    <source>
        <dbReference type="ARBA" id="ARBA00010607"/>
    </source>
</evidence>
<feature type="coiled-coil region" evidence="11">
    <location>
        <begin position="141"/>
        <end position="172"/>
    </location>
</feature>
<evidence type="ECO:0000256" key="1">
    <source>
        <dbReference type="ARBA" id="ARBA00001255"/>
    </source>
</evidence>
<dbReference type="FunFam" id="2.60.110.10:FF:000002">
    <property type="entry name" value="Thaumatin-like protein 1a"/>
    <property type="match status" value="1"/>
</dbReference>
<dbReference type="Gene3D" id="3.30.70.330">
    <property type="match status" value="1"/>
</dbReference>
<dbReference type="CDD" id="cd09218">
    <property type="entry name" value="TLP-PA"/>
    <property type="match status" value="1"/>
</dbReference>
<dbReference type="EMBL" id="JAUUTY010000006">
    <property type="protein sequence ID" value="KAK1615085.1"/>
    <property type="molecule type" value="Genomic_DNA"/>
</dbReference>
<dbReference type="Proteomes" id="UP001231189">
    <property type="component" value="Unassembled WGS sequence"/>
</dbReference>
<dbReference type="GO" id="GO:0004557">
    <property type="term" value="F:alpha-galactosidase activity"/>
    <property type="evidence" value="ECO:0007669"/>
    <property type="project" value="UniProtKB-EC"/>
</dbReference>
<dbReference type="Pfam" id="PF00314">
    <property type="entry name" value="Thaumatin"/>
    <property type="match status" value="1"/>
</dbReference>
<evidence type="ECO:0000313" key="15">
    <source>
        <dbReference type="Proteomes" id="UP001231189"/>
    </source>
</evidence>
<dbReference type="Gene3D" id="3.20.20.70">
    <property type="entry name" value="Aldolase class I"/>
    <property type="match status" value="1"/>
</dbReference>
<dbReference type="AlphaFoldDB" id="A0AAD8R6J8"/>
<keyword evidence="11" id="KW-0175">Coiled coil</keyword>
<keyword evidence="7" id="KW-0611">Plant defense</keyword>
<evidence type="ECO:0000256" key="10">
    <source>
        <dbReference type="PROSITE-ProRule" id="PRU00176"/>
    </source>
</evidence>
<dbReference type="SMART" id="SM00205">
    <property type="entry name" value="THN"/>
    <property type="match status" value="1"/>
</dbReference>
<evidence type="ECO:0000256" key="11">
    <source>
        <dbReference type="SAM" id="Coils"/>
    </source>
</evidence>
<dbReference type="InterPro" id="IPR017853">
    <property type="entry name" value="GH"/>
</dbReference>
<dbReference type="EC" id="3.2.1.22" evidence="4"/>
<keyword evidence="8" id="KW-1015">Disulfide bond</keyword>
<dbReference type="GO" id="GO:0003723">
    <property type="term" value="F:RNA binding"/>
    <property type="evidence" value="ECO:0007669"/>
    <property type="project" value="UniProtKB-UniRule"/>
</dbReference>
<comment type="catalytic activity">
    <reaction evidence="1">
        <text>Hydrolysis of terminal, non-reducing alpha-D-galactose residues in alpha-D-galactosides, including galactose oligosaccharides, galactomannans and galactolipids.</text>
        <dbReference type="EC" id="3.2.1.22"/>
    </reaction>
</comment>
<accession>A0AAD8R6J8</accession>
<dbReference type="GO" id="GO:0000272">
    <property type="term" value="P:polysaccharide catabolic process"/>
    <property type="evidence" value="ECO:0007669"/>
    <property type="project" value="UniProtKB-ARBA"/>
</dbReference>
<dbReference type="SUPFAM" id="SSF51445">
    <property type="entry name" value="(Trans)glycosidases"/>
    <property type="match status" value="1"/>
</dbReference>
<feature type="region of interest" description="Disordered" evidence="12">
    <location>
        <begin position="227"/>
        <end position="251"/>
    </location>
</feature>
<dbReference type="InterPro" id="IPR012677">
    <property type="entry name" value="Nucleotide-bd_a/b_plait_sf"/>
</dbReference>
<feature type="domain" description="RRM" evidence="13">
    <location>
        <begin position="21"/>
        <end position="104"/>
    </location>
</feature>
<keyword evidence="10" id="KW-0694">RNA-binding</keyword>
<comment type="similarity">
    <text evidence="2">Belongs to the glycosyl hydrolase 27 family.</text>
</comment>
<evidence type="ECO:0000256" key="8">
    <source>
        <dbReference type="ARBA" id="ARBA00023157"/>
    </source>
</evidence>
<dbReference type="SUPFAM" id="SSF51011">
    <property type="entry name" value="Glycosyl hydrolase domain"/>
    <property type="match status" value="1"/>
</dbReference>
<dbReference type="InterPro" id="IPR035979">
    <property type="entry name" value="RBD_domain_sf"/>
</dbReference>
<evidence type="ECO:0000256" key="9">
    <source>
        <dbReference type="ARBA" id="ARBA00023295"/>
    </source>
</evidence>
<dbReference type="PANTHER" id="PTHR36309">
    <property type="entry name" value="RNA-BINDING (RRM/RBD/RNP MOTIFS) FAMILY PROTEIN"/>
    <property type="match status" value="1"/>
</dbReference>
<dbReference type="Gene3D" id="2.60.110.10">
    <property type="entry name" value="Thaumatin"/>
    <property type="match status" value="1"/>
</dbReference>
<dbReference type="PANTHER" id="PTHR36309:SF6">
    <property type="entry name" value="OS02G0669700 PROTEIN"/>
    <property type="match status" value="1"/>
</dbReference>
<dbReference type="InterPro" id="IPR000504">
    <property type="entry name" value="RRM_dom"/>
</dbReference>
<evidence type="ECO:0000256" key="6">
    <source>
        <dbReference type="ARBA" id="ARBA00022801"/>
    </source>
</evidence>
<keyword evidence="15" id="KW-1185">Reference proteome</keyword>
<dbReference type="Pfam" id="PF16499">
    <property type="entry name" value="Melibiase_2"/>
    <property type="match status" value="1"/>
</dbReference>
<organism evidence="14 15">
    <name type="scientific">Lolium multiflorum</name>
    <name type="common">Italian ryegrass</name>
    <name type="synonym">Lolium perenne subsp. multiflorum</name>
    <dbReference type="NCBI Taxonomy" id="4521"/>
    <lineage>
        <taxon>Eukaryota</taxon>
        <taxon>Viridiplantae</taxon>
        <taxon>Streptophyta</taxon>
        <taxon>Embryophyta</taxon>
        <taxon>Tracheophyta</taxon>
        <taxon>Spermatophyta</taxon>
        <taxon>Magnoliopsida</taxon>
        <taxon>Liliopsida</taxon>
        <taxon>Poales</taxon>
        <taxon>Poaceae</taxon>
        <taxon>BOP clade</taxon>
        <taxon>Pooideae</taxon>
        <taxon>Poodae</taxon>
        <taxon>Poeae</taxon>
        <taxon>Poeae Chloroplast Group 2 (Poeae type)</taxon>
        <taxon>Loliodinae</taxon>
        <taxon>Loliinae</taxon>
        <taxon>Lolium</taxon>
    </lineage>
</organism>
<dbReference type="InterPro" id="IPR001938">
    <property type="entry name" value="Thaumatin"/>
</dbReference>
<keyword evidence="5" id="KW-0732">Signal</keyword>
<proteinExistence type="inferred from homology"/>
<keyword evidence="9" id="KW-0326">Glycosidase</keyword>
<dbReference type="InterPro" id="IPR037176">
    <property type="entry name" value="Osmotin/thaumatin-like_sf"/>
</dbReference>
<dbReference type="CDD" id="cd14792">
    <property type="entry name" value="GH27"/>
    <property type="match status" value="1"/>
</dbReference>
<evidence type="ECO:0000256" key="4">
    <source>
        <dbReference type="ARBA" id="ARBA00012755"/>
    </source>
</evidence>
<dbReference type="InterPro" id="IPR002241">
    <property type="entry name" value="Glyco_hydro_27"/>
</dbReference>
<dbReference type="SUPFAM" id="SSF49870">
    <property type="entry name" value="Osmotin, thaumatin-like protein"/>
    <property type="match status" value="1"/>
</dbReference>
<dbReference type="GO" id="GO:0006952">
    <property type="term" value="P:defense response"/>
    <property type="evidence" value="ECO:0007669"/>
    <property type="project" value="UniProtKB-KW"/>
</dbReference>
<evidence type="ECO:0000313" key="14">
    <source>
        <dbReference type="EMBL" id="KAK1615085.1"/>
    </source>
</evidence>
<protein>
    <recommendedName>
        <fullName evidence="4">alpha-galactosidase</fullName>
        <ecNumber evidence="4">3.2.1.22</ecNumber>
    </recommendedName>
</protein>
<gene>
    <name evidence="14" type="ORF">QYE76_020602</name>
</gene>
<dbReference type="PRINTS" id="PR00347">
    <property type="entry name" value="THAUMATIN"/>
</dbReference>
<comment type="similarity">
    <text evidence="3">Belongs to the thaumatin family.</text>
</comment>
<comment type="caution">
    <text evidence="14">The sequence shown here is derived from an EMBL/GenBank/DDBJ whole genome shotgun (WGS) entry which is preliminary data.</text>
</comment>
<dbReference type="SUPFAM" id="SSF54928">
    <property type="entry name" value="RNA-binding domain, RBD"/>
    <property type="match status" value="1"/>
</dbReference>
<dbReference type="Pfam" id="PF17801">
    <property type="entry name" value="Melibiase_C"/>
    <property type="match status" value="1"/>
</dbReference>
<evidence type="ECO:0000259" key="13">
    <source>
        <dbReference type="PROSITE" id="PS50102"/>
    </source>
</evidence>
<dbReference type="InterPro" id="IPR041233">
    <property type="entry name" value="Melibiase_C"/>
</dbReference>
<reference evidence="14" key="1">
    <citation type="submission" date="2023-07" db="EMBL/GenBank/DDBJ databases">
        <title>A chromosome-level genome assembly of Lolium multiflorum.</title>
        <authorList>
            <person name="Chen Y."/>
            <person name="Copetti D."/>
            <person name="Kolliker R."/>
            <person name="Studer B."/>
        </authorList>
    </citation>
    <scope>NUCLEOTIDE SEQUENCE</scope>
    <source>
        <strain evidence="14">02402/16</strain>
        <tissue evidence="14">Leaf</tissue>
    </source>
</reference>
<keyword evidence="6" id="KW-0378">Hydrolase</keyword>
<dbReference type="InterPro" id="IPR053316">
    <property type="entry name" value="Epigenetic_reg_gene_expr"/>
</dbReference>
<dbReference type="PROSITE" id="PS51367">
    <property type="entry name" value="THAUMATIN_2"/>
    <property type="match status" value="1"/>
</dbReference>
<evidence type="ECO:0000256" key="7">
    <source>
        <dbReference type="ARBA" id="ARBA00022821"/>
    </source>
</evidence>
<name>A0AAD8R6J8_LOLMU</name>
<dbReference type="PROSITE" id="PS50102">
    <property type="entry name" value="RRM"/>
    <property type="match status" value="1"/>
</dbReference>
<sequence length="1089" mass="119347">MAASEQQAKEEYADFEARVKRTIYIDHLSPEVTSQVIKAALAQCANVVNTEFIVNYTIPYDIPAAALVELDDESQAKAAVDLMNDFPFIIGGMPRPVKAVYAKPEMFRDRPSRPGLKMQISWVKQGDPEYDGMSKLKGLAKRQEAENMALIKTELEEEKELATQQQETLDANYKKYDMIENIMQNGNIKNLAHHYKEGTVLLSCASLMDSSPHSVCWKKKGEAAHSDLAGESGEEMARGSKEGSHGKQGAMRRADSARVFTIINQCKKDIWPAVTPGESFGGGGFALRPGQSIVFTAPVGWSGRVWGRTGCDFDPAGNGTCETGACGTSLQCASSSGATPASLAEFTLASVDYYDVSLVDGFNLPIVVTPKASANGSSCAVAGCDGDLRQDCPSELAVKGDGGAVVACRSACDVFGTDQYCCRGQYANPVTCQPTFYSKKFKAACPGAYSYAYDDPSSIFTCAQSPDYTIIFCSNRKQSVCSYHNERLVCSGSSGRTSALTLMLLLLSSFIALQFALPYAVIDYLWYRRYVSGADSNSYGFDNIDAWGRPFPDLQRFPSSKGDKGFTQIASKVHGMGLKFGIHLMKGISVQAVNANTPILDIETGKPYVENGRQWAAGDIGLNQTKCKWMDNGFMSVNTDIGAGRAFLRSLYRQYADWGVDFVKVDCIFGDDYSPKEIITISELLQGLDRPIVLSISPGTQVTPALAQNISEHVNMYRITGDDWDSWNDVSSHFSVSSAFAAANKIGATGLRGKSWPDLDMLPFGWLTDPGVNQGPHRPCKLTIDEQKAQMTLWSMAKSPLMYGGDLRHLDNNTLSIITNPTLLKINHYSKNNMEFHYVYGYGESTSSRGYSGHLSSRYPVHRTKHDGIAVGLTSCSSDQAKGWFVFSQDGKSDRICRNYRTENGKDISFCLGKTKPQIASDDFIMGNEEHQAKFHLAVADINDSCLDASASRRWTASEIKLPMFSRCKWHEKQLWELNDKGNLVSSYSRLCATAEFSKEGVGITGARSWIATGSKGEIYLAFFNLDDSTSRKITARISDLQKVLGTSFVRTHSCSCTDAWSGRNLGLLKEEISAVITPHGSAVFELMC</sequence>
<evidence type="ECO:0000256" key="12">
    <source>
        <dbReference type="SAM" id="MobiDB-lite"/>
    </source>
</evidence>
<dbReference type="Gene3D" id="2.60.40.1180">
    <property type="entry name" value="Golgi alpha-mannosidase II"/>
    <property type="match status" value="1"/>
</dbReference>
<evidence type="ECO:0000256" key="5">
    <source>
        <dbReference type="ARBA" id="ARBA00022729"/>
    </source>
</evidence>
<dbReference type="InterPro" id="IPR013785">
    <property type="entry name" value="Aldolase_TIM"/>
</dbReference>
<dbReference type="CDD" id="cd00590">
    <property type="entry name" value="RRM_SF"/>
    <property type="match status" value="1"/>
</dbReference>